<dbReference type="Gene3D" id="2.30.42.60">
    <property type="match status" value="1"/>
</dbReference>
<dbReference type="PANTHER" id="PTHR43343:SF3">
    <property type="entry name" value="PROTEASE DO-LIKE 8, CHLOROPLASTIC"/>
    <property type="match status" value="1"/>
</dbReference>
<keyword evidence="1" id="KW-0645">Protease</keyword>
<dbReference type="PANTHER" id="PTHR43343">
    <property type="entry name" value="PEPTIDASE S12"/>
    <property type="match status" value="1"/>
</dbReference>
<dbReference type="SMART" id="SM00228">
    <property type="entry name" value="PDZ"/>
    <property type="match status" value="2"/>
</dbReference>
<dbReference type="GO" id="GO:0006508">
    <property type="term" value="P:proteolysis"/>
    <property type="evidence" value="ECO:0007669"/>
    <property type="project" value="UniProtKB-KW"/>
</dbReference>
<dbReference type="Gene3D" id="2.30.42.10">
    <property type="match status" value="2"/>
</dbReference>
<dbReference type="InterPro" id="IPR041489">
    <property type="entry name" value="PDZ_6"/>
</dbReference>
<proteinExistence type="predicted"/>
<gene>
    <name evidence="5" type="primary">mamE</name>
</gene>
<sequence length="705" mass="73167">MSDNSEWGLEDKLQLPENCGLALRQYFYFIGAAAVLILIGTYWFINHYQHQVHGPSILKGLGLSGVDAQMVAGAPAAVNAPNSFAPQANAPTAVPGSNMVNNMGNGQSFASTQTFTPNQAMAQNIAQLDFASVAMDIRNSVVNISTTSGAGNLLTTDKTAAAPDTVAFANPFSPRSRGSIGSGVIVRDDGYIISNYHIVRGANSAIVTVFNNAGTQRFKADVVKMDEAMDLVLMKIKTPTPLVAAQLADSAQVRVADEVIAIGSPFGLDQTVSRGIVSGLRKSMAIEGITHSDLIQTDAAINQGNSGGPLIGVDGQVIGINTAIYTPTGAFAGIGFAIPSNQVRKFMMDEMGEPMSAARSFTVAAPNTAPPVISANAKAPGNHRTDGRSGMTCTNCHQVSGGGQVAGQPVAFLPVAAPNTPPPVISANANTPGNHRGDGRANMACNSCHQISGQPAGQAGGQAAALQFTQPATSLAVNVALAQAGTATFGVPGANYTFLGAGVMPISAALAERLNRPQDRGVFVSQVVAGSPSAEAGLKAGDIILKVGGRRIWAPGQLGDIIKDMTAGEMLRVGVLRNDQRFDVDLVVVQMPVAANQNQFSAVVPARAVPNEFNWRGVNIENFVPVAPPANPGEPSIRGAEIDGVTKASAAEKAGLMARDVILKVNSEPVGKPVLLDQAIQKSKGQTSILLLVMRNGREFFVVLP</sequence>
<evidence type="ECO:0000256" key="1">
    <source>
        <dbReference type="ARBA" id="ARBA00022670"/>
    </source>
</evidence>
<evidence type="ECO:0000259" key="4">
    <source>
        <dbReference type="PROSITE" id="PS50106"/>
    </source>
</evidence>
<dbReference type="InterPro" id="IPR001478">
    <property type="entry name" value="PDZ"/>
</dbReference>
<dbReference type="InterPro" id="IPR036034">
    <property type="entry name" value="PDZ_sf"/>
</dbReference>
<dbReference type="SUPFAM" id="SSF50494">
    <property type="entry name" value="Trypsin-like serine proteases"/>
    <property type="match status" value="1"/>
</dbReference>
<dbReference type="PROSITE" id="PS50106">
    <property type="entry name" value="PDZ"/>
    <property type="match status" value="1"/>
</dbReference>
<dbReference type="Gene3D" id="2.40.10.120">
    <property type="match status" value="1"/>
</dbReference>
<dbReference type="EMBL" id="EU882844">
    <property type="protein sequence ID" value="ASN76789.1"/>
    <property type="molecule type" value="Genomic_DNA"/>
</dbReference>
<evidence type="ECO:0000256" key="3">
    <source>
        <dbReference type="SAM" id="Phobius"/>
    </source>
</evidence>
<dbReference type="Pfam" id="PF17820">
    <property type="entry name" value="PDZ_6"/>
    <property type="match status" value="1"/>
</dbReference>
<evidence type="ECO:0000313" key="5">
    <source>
        <dbReference type="EMBL" id="ASN76789.1"/>
    </source>
</evidence>
<accession>A0A221SKX4</accession>
<dbReference type="InterPro" id="IPR001940">
    <property type="entry name" value="Peptidase_S1C"/>
</dbReference>
<dbReference type="InterPro" id="IPR036280">
    <property type="entry name" value="Multihaem_cyt_sf"/>
</dbReference>
<dbReference type="GO" id="GO:0004252">
    <property type="term" value="F:serine-type endopeptidase activity"/>
    <property type="evidence" value="ECO:0007669"/>
    <property type="project" value="InterPro"/>
</dbReference>
<dbReference type="CDD" id="cd06779">
    <property type="entry name" value="cpPDZ_Deg_HtrA-like"/>
    <property type="match status" value="1"/>
</dbReference>
<dbReference type="SUPFAM" id="SSF48695">
    <property type="entry name" value="Multiheme cytochromes"/>
    <property type="match status" value="1"/>
</dbReference>
<dbReference type="PRINTS" id="PR00834">
    <property type="entry name" value="PROTEASES2C"/>
</dbReference>
<protein>
    <submittedName>
        <fullName evidence="5">MamE</fullName>
    </submittedName>
</protein>
<dbReference type="SUPFAM" id="SSF50156">
    <property type="entry name" value="PDZ domain-like"/>
    <property type="match status" value="2"/>
</dbReference>
<dbReference type="AlphaFoldDB" id="A0A221SKX4"/>
<feature type="transmembrane region" description="Helical" evidence="3">
    <location>
        <begin position="26"/>
        <end position="45"/>
    </location>
</feature>
<dbReference type="NCBIfam" id="NF040960">
    <property type="entry name" value="MamE"/>
    <property type="match status" value="1"/>
</dbReference>
<name>A0A221SKX4_9VIBR</name>
<reference evidence="5" key="1">
    <citation type="submission" date="2008-07" db="EMBL/GenBank/DDBJ databases">
        <title>Analysis of genes from marine vibrio MV-1 putatively involved in magnetosome formation.</title>
        <authorList>
            <person name="Trubitsyn D."/>
            <person name="French C."/>
            <person name="Staniland S."/>
            <person name="Ward B."/>
        </authorList>
    </citation>
    <scope>NUCLEOTIDE SEQUENCE</scope>
    <source>
        <strain evidence="5">MV-1</strain>
    </source>
</reference>
<evidence type="ECO:0000256" key="2">
    <source>
        <dbReference type="ARBA" id="ARBA00022801"/>
    </source>
</evidence>
<keyword evidence="3" id="KW-0812">Transmembrane</keyword>
<feature type="domain" description="PDZ" evidence="4">
    <location>
        <begin position="478"/>
        <end position="552"/>
    </location>
</feature>
<dbReference type="InterPro" id="IPR051201">
    <property type="entry name" value="Chloro_Bact_Ser_Proteases"/>
</dbReference>
<dbReference type="InterPro" id="IPR009003">
    <property type="entry name" value="Peptidase_S1_PA"/>
</dbReference>
<keyword evidence="2" id="KW-0378">Hydrolase</keyword>
<dbReference type="Pfam" id="PF13180">
    <property type="entry name" value="PDZ_2"/>
    <property type="match status" value="1"/>
</dbReference>
<organism evidence="5">
    <name type="scientific">Vibrio sp. MV-1</name>
    <dbReference type="NCBI Taxonomy" id="632142"/>
    <lineage>
        <taxon>Bacteria</taxon>
        <taxon>Pseudomonadati</taxon>
        <taxon>Pseudomonadota</taxon>
        <taxon>Gammaproteobacteria</taxon>
        <taxon>Vibrionales</taxon>
        <taxon>Vibrionaceae</taxon>
        <taxon>Vibrio</taxon>
    </lineage>
</organism>
<keyword evidence="3" id="KW-0472">Membrane</keyword>
<dbReference type="Pfam" id="PF13365">
    <property type="entry name" value="Trypsin_2"/>
    <property type="match status" value="1"/>
</dbReference>
<keyword evidence="3" id="KW-1133">Transmembrane helix</keyword>